<proteinExistence type="predicted"/>
<keyword evidence="3" id="KW-1185">Reference proteome</keyword>
<gene>
    <name evidence="2" type="ORF">CRENBAI_016363</name>
</gene>
<evidence type="ECO:0000313" key="2">
    <source>
        <dbReference type="EMBL" id="KAK5606731.1"/>
    </source>
</evidence>
<dbReference type="AlphaFoldDB" id="A0AAV9RA37"/>
<comment type="caution">
    <text evidence="2">The sequence shown here is derived from an EMBL/GenBank/DDBJ whole genome shotgun (WGS) entry which is preliminary data.</text>
</comment>
<evidence type="ECO:0000256" key="1">
    <source>
        <dbReference type="SAM" id="MobiDB-lite"/>
    </source>
</evidence>
<dbReference type="Proteomes" id="UP001311232">
    <property type="component" value="Unassembled WGS sequence"/>
</dbReference>
<sequence length="116" mass="12757">MHHLAQGKDASPASQTAPERPQPTTESGCIPPHDLNHQHQPSKSDRAKPSCSSPRANATAIPHILLYVQRDTLKPTSPKHAPPTRNNPADNPEPHRTGPPPRHAIQRRTELSKEHP</sequence>
<evidence type="ECO:0000313" key="3">
    <source>
        <dbReference type="Proteomes" id="UP001311232"/>
    </source>
</evidence>
<name>A0AAV9RA37_9TELE</name>
<organism evidence="2 3">
    <name type="scientific">Crenichthys baileyi</name>
    <name type="common">White River springfish</name>
    <dbReference type="NCBI Taxonomy" id="28760"/>
    <lineage>
        <taxon>Eukaryota</taxon>
        <taxon>Metazoa</taxon>
        <taxon>Chordata</taxon>
        <taxon>Craniata</taxon>
        <taxon>Vertebrata</taxon>
        <taxon>Euteleostomi</taxon>
        <taxon>Actinopterygii</taxon>
        <taxon>Neopterygii</taxon>
        <taxon>Teleostei</taxon>
        <taxon>Neoteleostei</taxon>
        <taxon>Acanthomorphata</taxon>
        <taxon>Ovalentaria</taxon>
        <taxon>Atherinomorphae</taxon>
        <taxon>Cyprinodontiformes</taxon>
        <taxon>Goodeidae</taxon>
        <taxon>Crenichthys</taxon>
    </lineage>
</organism>
<feature type="compositionally biased region" description="Basic and acidic residues" evidence="1">
    <location>
        <begin position="34"/>
        <end position="48"/>
    </location>
</feature>
<feature type="compositionally biased region" description="Polar residues" evidence="1">
    <location>
        <begin position="12"/>
        <end position="27"/>
    </location>
</feature>
<protein>
    <submittedName>
        <fullName evidence="2">Uncharacterized protein</fullName>
    </submittedName>
</protein>
<feature type="region of interest" description="Disordered" evidence="1">
    <location>
        <begin position="1"/>
        <end position="116"/>
    </location>
</feature>
<reference evidence="2 3" key="1">
    <citation type="submission" date="2021-06" db="EMBL/GenBank/DDBJ databases">
        <authorList>
            <person name="Palmer J.M."/>
        </authorList>
    </citation>
    <scope>NUCLEOTIDE SEQUENCE [LARGE SCALE GENOMIC DNA]</scope>
    <source>
        <strain evidence="2 3">MEX-2019</strain>
        <tissue evidence="2">Muscle</tissue>
    </source>
</reference>
<accession>A0AAV9RA37</accession>
<feature type="compositionally biased region" description="Basic and acidic residues" evidence="1">
    <location>
        <begin position="107"/>
        <end position="116"/>
    </location>
</feature>
<dbReference type="EMBL" id="JAHHUM010002053">
    <property type="protein sequence ID" value="KAK5606731.1"/>
    <property type="molecule type" value="Genomic_DNA"/>
</dbReference>